<dbReference type="SUPFAM" id="SSF47699">
    <property type="entry name" value="Bifunctional inhibitor/lipid-transfer protein/seed storage 2S albumin"/>
    <property type="match status" value="1"/>
</dbReference>
<dbReference type="InterPro" id="IPR016140">
    <property type="entry name" value="Bifunc_inhib/LTP/seed_store"/>
</dbReference>
<organism evidence="5 6">
    <name type="scientific">Kalanchoe fedtschenkoi</name>
    <name type="common">Lavender scallops</name>
    <name type="synonym">South American air plant</name>
    <dbReference type="NCBI Taxonomy" id="63787"/>
    <lineage>
        <taxon>Eukaryota</taxon>
        <taxon>Viridiplantae</taxon>
        <taxon>Streptophyta</taxon>
        <taxon>Embryophyta</taxon>
        <taxon>Tracheophyta</taxon>
        <taxon>Spermatophyta</taxon>
        <taxon>Magnoliopsida</taxon>
        <taxon>eudicotyledons</taxon>
        <taxon>Gunneridae</taxon>
        <taxon>Pentapetalae</taxon>
        <taxon>Saxifragales</taxon>
        <taxon>Crassulaceae</taxon>
        <taxon>Kalanchoe</taxon>
    </lineage>
</organism>
<evidence type="ECO:0000256" key="2">
    <source>
        <dbReference type="ARBA" id="ARBA00023121"/>
    </source>
</evidence>
<evidence type="ECO:0000313" key="5">
    <source>
        <dbReference type="EnsemblPlants" id="Kaladp0098s0204.1.v1.1.CDS.1"/>
    </source>
</evidence>
<protein>
    <recommendedName>
        <fullName evidence="4">Bifunctional inhibitor/plant lipid transfer protein/seed storage helical domain-containing protein</fullName>
    </recommendedName>
</protein>
<evidence type="ECO:0000259" key="4">
    <source>
        <dbReference type="SMART" id="SM00499"/>
    </source>
</evidence>
<dbReference type="Proteomes" id="UP000594263">
    <property type="component" value="Unplaced"/>
</dbReference>
<dbReference type="AlphaFoldDB" id="A0A7N0V2M9"/>
<name>A0A7N0V2M9_KALFE</name>
<keyword evidence="2" id="KW-0446">Lipid-binding</keyword>
<dbReference type="InterPro" id="IPR036312">
    <property type="entry name" value="Bifun_inhib/LTP/seed_sf"/>
</dbReference>
<dbReference type="EnsemblPlants" id="Kaladp0098s0204.1.v1.1">
    <property type="protein sequence ID" value="Kaladp0098s0204.1.v1.1.CDS.1"/>
    <property type="gene ID" value="Kaladp0098s0204.v1.1"/>
</dbReference>
<keyword evidence="3" id="KW-0732">Signal</keyword>
<evidence type="ECO:0000256" key="1">
    <source>
        <dbReference type="ARBA" id="ARBA00022448"/>
    </source>
</evidence>
<dbReference type="Gene3D" id="1.10.110.10">
    <property type="entry name" value="Plant lipid-transfer and hydrophobic proteins"/>
    <property type="match status" value="1"/>
</dbReference>
<dbReference type="CDD" id="cd01959">
    <property type="entry name" value="nsLTP2"/>
    <property type="match status" value="1"/>
</dbReference>
<keyword evidence="6" id="KW-1185">Reference proteome</keyword>
<dbReference type="Pfam" id="PF00234">
    <property type="entry name" value="Tryp_alpha_amyl"/>
    <property type="match status" value="1"/>
</dbReference>
<reference evidence="5" key="1">
    <citation type="submission" date="2021-01" db="UniProtKB">
        <authorList>
            <consortium name="EnsemblPlants"/>
        </authorList>
    </citation>
    <scope>IDENTIFICATION</scope>
</reference>
<dbReference type="SMART" id="SM00499">
    <property type="entry name" value="AAI"/>
    <property type="match status" value="1"/>
</dbReference>
<feature type="chain" id="PRO_5029538399" description="Bifunctional inhibitor/plant lipid transfer protein/seed storage helical domain-containing protein" evidence="3">
    <location>
        <begin position="30"/>
        <end position="97"/>
    </location>
</feature>
<dbReference type="Gramene" id="Kaladp0098s0204.1.v1.1">
    <property type="protein sequence ID" value="Kaladp0098s0204.1.v1.1.CDS.1"/>
    <property type="gene ID" value="Kaladp0098s0204.v1.1"/>
</dbReference>
<proteinExistence type="predicted"/>
<evidence type="ECO:0000256" key="3">
    <source>
        <dbReference type="SAM" id="SignalP"/>
    </source>
</evidence>
<dbReference type="PANTHER" id="PTHR33214:SF69">
    <property type="entry name" value="BIFUNCTIONAL INHIBITOR_LIPID-TRANSFER PROTEIN_SEED STORAGE 2S ALBUMIN SUPERFAMILY PROTEIN"/>
    <property type="match status" value="1"/>
</dbReference>
<dbReference type="InterPro" id="IPR033872">
    <property type="entry name" value="nsLTP2"/>
</dbReference>
<sequence length="97" mass="10352">MKNTARARSVAAVVGLLFLATNFALVAEAVTCNPVELAPCLPSFTSSTPPTPQCCSKVKEQESCFCGYIKDPTLGKYINSPNTKKILKVCQVAVPKC</sequence>
<dbReference type="GO" id="GO:0006869">
    <property type="term" value="P:lipid transport"/>
    <property type="evidence" value="ECO:0007669"/>
    <property type="project" value="InterPro"/>
</dbReference>
<keyword evidence="1" id="KW-0813">Transport</keyword>
<dbReference type="PANTHER" id="PTHR33214">
    <property type="entry name" value="BIFUNCTIONAL INHIBITOR/LIPID-TRANSFER PROTEIN/SEED STORAGE 2S ALBUMIN SUPERFAMILY PROTEIN"/>
    <property type="match status" value="1"/>
</dbReference>
<dbReference type="GO" id="GO:0008289">
    <property type="term" value="F:lipid binding"/>
    <property type="evidence" value="ECO:0007669"/>
    <property type="project" value="UniProtKB-KW"/>
</dbReference>
<feature type="domain" description="Bifunctional inhibitor/plant lipid transfer protein/seed storage helical" evidence="4">
    <location>
        <begin position="32"/>
        <end position="97"/>
    </location>
</feature>
<evidence type="ECO:0000313" key="6">
    <source>
        <dbReference type="Proteomes" id="UP000594263"/>
    </source>
</evidence>
<accession>A0A7N0V2M9</accession>
<feature type="signal peptide" evidence="3">
    <location>
        <begin position="1"/>
        <end position="29"/>
    </location>
</feature>
<dbReference type="OMA" id="ISHFCKL"/>